<comment type="subcellular location">
    <subcellularLocation>
        <location evidence="1">Membrane</location>
        <topology evidence="1">Multi-pass membrane protein</topology>
    </subcellularLocation>
</comment>
<feature type="transmembrane region" description="Helical" evidence="9">
    <location>
        <begin position="473"/>
        <end position="493"/>
    </location>
</feature>
<protein>
    <recommendedName>
        <fullName evidence="12">C-mannosyltransferase DPY19L3</fullName>
    </recommendedName>
</protein>
<evidence type="ECO:0000256" key="7">
    <source>
        <dbReference type="ARBA" id="ARBA00023136"/>
    </source>
</evidence>
<evidence type="ECO:0000256" key="4">
    <source>
        <dbReference type="ARBA" id="ARBA00022679"/>
    </source>
</evidence>
<evidence type="ECO:0000313" key="10">
    <source>
        <dbReference type="EnsemblMetazoa" id="XP_038077650.1"/>
    </source>
</evidence>
<organism evidence="10 11">
    <name type="scientific">Patiria miniata</name>
    <name type="common">Bat star</name>
    <name type="synonym">Asterina miniata</name>
    <dbReference type="NCBI Taxonomy" id="46514"/>
    <lineage>
        <taxon>Eukaryota</taxon>
        <taxon>Metazoa</taxon>
        <taxon>Echinodermata</taxon>
        <taxon>Eleutherozoa</taxon>
        <taxon>Asterozoa</taxon>
        <taxon>Asteroidea</taxon>
        <taxon>Valvatacea</taxon>
        <taxon>Valvatida</taxon>
        <taxon>Asterinidae</taxon>
        <taxon>Patiria</taxon>
    </lineage>
</organism>
<keyword evidence="4" id="KW-0808">Transferase</keyword>
<accession>A0A914BNW9</accession>
<feature type="transmembrane region" description="Helical" evidence="9">
    <location>
        <begin position="528"/>
        <end position="545"/>
    </location>
</feature>
<dbReference type="CTD" id="147991"/>
<evidence type="ECO:0000256" key="6">
    <source>
        <dbReference type="ARBA" id="ARBA00022989"/>
    </source>
</evidence>
<keyword evidence="3" id="KW-0328">Glycosyltransferase</keyword>
<feature type="transmembrane region" description="Helical" evidence="9">
    <location>
        <begin position="338"/>
        <end position="357"/>
    </location>
</feature>
<feature type="region of interest" description="Disordered" evidence="8">
    <location>
        <begin position="1"/>
        <end position="81"/>
    </location>
</feature>
<dbReference type="GO" id="GO:0000030">
    <property type="term" value="F:mannosyltransferase activity"/>
    <property type="evidence" value="ECO:0007669"/>
    <property type="project" value="TreeGrafter"/>
</dbReference>
<feature type="transmembrane region" description="Helical" evidence="9">
    <location>
        <begin position="591"/>
        <end position="609"/>
    </location>
</feature>
<feature type="transmembrane region" description="Helical" evidence="9">
    <location>
        <begin position="295"/>
        <end position="326"/>
    </location>
</feature>
<dbReference type="InterPro" id="IPR018732">
    <property type="entry name" value="Dpy-19/Dpy-19-like"/>
</dbReference>
<dbReference type="PANTHER" id="PTHR31488:SF3">
    <property type="entry name" value="C-MANNOSYLTRANSFERASE DPY19L3"/>
    <property type="match status" value="1"/>
</dbReference>
<evidence type="ECO:0000256" key="9">
    <source>
        <dbReference type="SAM" id="Phobius"/>
    </source>
</evidence>
<feature type="transmembrane region" description="Helical" evidence="9">
    <location>
        <begin position="231"/>
        <end position="249"/>
    </location>
</feature>
<evidence type="ECO:0000256" key="1">
    <source>
        <dbReference type="ARBA" id="ARBA00004141"/>
    </source>
</evidence>
<feature type="transmembrane region" description="Helical" evidence="9">
    <location>
        <begin position="208"/>
        <end position="225"/>
    </location>
</feature>
<dbReference type="AlphaFoldDB" id="A0A914BNW9"/>
<dbReference type="EnsemblMetazoa" id="XM_038221722.1">
    <property type="protein sequence ID" value="XP_038077650.1"/>
    <property type="gene ID" value="LOC119745401"/>
</dbReference>
<reference evidence="10" key="1">
    <citation type="submission" date="2022-11" db="UniProtKB">
        <authorList>
            <consortium name="EnsemblMetazoa"/>
        </authorList>
    </citation>
    <scope>IDENTIFICATION</scope>
</reference>
<keyword evidence="6 9" id="KW-1133">Transmembrane helix</keyword>
<evidence type="ECO:0000256" key="3">
    <source>
        <dbReference type="ARBA" id="ARBA00022676"/>
    </source>
</evidence>
<comment type="similarity">
    <text evidence="2">Belongs to the dpy-19 family.</text>
</comment>
<dbReference type="GeneID" id="119745401"/>
<feature type="transmembrane region" description="Helical" evidence="9">
    <location>
        <begin position="551"/>
        <end position="570"/>
    </location>
</feature>
<feature type="transmembrane region" description="Helical" evidence="9">
    <location>
        <begin position="394"/>
        <end position="415"/>
    </location>
</feature>
<evidence type="ECO:0008006" key="12">
    <source>
        <dbReference type="Google" id="ProtNLM"/>
    </source>
</evidence>
<keyword evidence="7 9" id="KW-0472">Membrane</keyword>
<dbReference type="PANTHER" id="PTHR31488">
    <property type="entry name" value="DPY-19-LIKE 1, LIKE (H. SAPIENS)"/>
    <property type="match status" value="1"/>
</dbReference>
<keyword evidence="11" id="KW-1185">Reference proteome</keyword>
<dbReference type="GO" id="GO:0005637">
    <property type="term" value="C:nuclear inner membrane"/>
    <property type="evidence" value="ECO:0007669"/>
    <property type="project" value="TreeGrafter"/>
</dbReference>
<dbReference type="OrthoDB" id="6019623at2759"/>
<feature type="transmembrane region" description="Helical" evidence="9">
    <location>
        <begin position="92"/>
        <end position="117"/>
    </location>
</feature>
<dbReference type="Pfam" id="PF10034">
    <property type="entry name" value="Dpy19"/>
    <property type="match status" value="1"/>
</dbReference>
<feature type="transmembrane region" description="Helical" evidence="9">
    <location>
        <begin position="363"/>
        <end position="382"/>
    </location>
</feature>
<proteinExistence type="inferred from homology"/>
<sequence length="779" mass="88908">MADDKTRLRKANPDSTATGDSVPSPKPYSLKDMETNSQEGAQEDAPPRERNRPRLKRRYTSKEESSTDSAYNSSDDEEPDITAEDGTTLRWFFAWATFLVGVSVAGLLGYAFAMYLITLHENRLWFSSIMEVEREISFRTEAGFYYSFYKQLVFAPSITEGLHGLTHDNDTENWRTINALERFNIYQEVVLAIIYKSLSFIQKSYPPIFFYIYSVFALHGLYLVALYCTAWMLSGSWLAGVLASAFYVFNKEDTTRVDYTIPLRESFALPMLFTQMAFITYYLRPNITVIRQRVSLAFILLSSFLFVLFWQFAQFVFLLQAMALYGSASLQMVPTHKVVRLLLLQAISILAVCLLQFFNKMLLGSLVFSFIAAALLDLQLQGNRPSPGGILTRFIKLLVHVVLVLFLMVLINMSIKFAIGLEADQHIFKFLTAKFGIANIRDFDALMYQCNGAFGFLPIDTIWRLNWRLVFPLYSVVIVGLLAALATAVYQNWSNQAALARAKKDDDATPPPPDASDSAHLLSERPELAYLAIQSVFLACLAVAIQRLKYLWLPHVCVLAAFGICDYRTWRALLTRLGFKSETGVQIARHVATLIVLAVFLTISLPRVYAELEELREFYDPDTVELMNWIREQTPKAAVFSGSMQLLAGVKLCTGRKLTNHPHYEDKELRERTLQLYQYYGRQPPNEVYDIHKAMGTDYIILEDSICYARAAAPGCRLPDLIDITNGHVYNGAKAEELKLLVEAKVGRFCDIIKRQTPEYMRYFHLIFHNKTFRVYKVL</sequence>
<dbReference type="Proteomes" id="UP000887568">
    <property type="component" value="Unplaced"/>
</dbReference>
<dbReference type="RefSeq" id="XP_038077650.1">
    <property type="nucleotide sequence ID" value="XM_038221722.1"/>
</dbReference>
<evidence type="ECO:0000256" key="5">
    <source>
        <dbReference type="ARBA" id="ARBA00022692"/>
    </source>
</evidence>
<feature type="transmembrane region" description="Helical" evidence="9">
    <location>
        <begin position="261"/>
        <end position="283"/>
    </location>
</feature>
<evidence type="ECO:0000256" key="8">
    <source>
        <dbReference type="SAM" id="MobiDB-lite"/>
    </source>
</evidence>
<keyword evidence="5 9" id="KW-0812">Transmembrane</keyword>
<name>A0A914BNW9_PATMI</name>
<evidence type="ECO:0000313" key="11">
    <source>
        <dbReference type="Proteomes" id="UP000887568"/>
    </source>
</evidence>
<evidence type="ECO:0000256" key="2">
    <source>
        <dbReference type="ARBA" id="ARBA00008744"/>
    </source>
</evidence>